<evidence type="ECO:0000256" key="1">
    <source>
        <dbReference type="SAM" id="Coils"/>
    </source>
</evidence>
<evidence type="ECO:0000313" key="2">
    <source>
        <dbReference type="EMBL" id="KAK1692029.1"/>
    </source>
</evidence>
<protein>
    <submittedName>
        <fullName evidence="2">Uncharacterized protein</fullName>
    </submittedName>
</protein>
<proteinExistence type="predicted"/>
<keyword evidence="1" id="KW-0175">Coiled coil</keyword>
<dbReference type="Proteomes" id="UP001231189">
    <property type="component" value="Unassembled WGS sequence"/>
</dbReference>
<name>A0AAD8X2X2_LOLMU</name>
<organism evidence="2 3">
    <name type="scientific">Lolium multiflorum</name>
    <name type="common">Italian ryegrass</name>
    <name type="synonym">Lolium perenne subsp. multiflorum</name>
    <dbReference type="NCBI Taxonomy" id="4521"/>
    <lineage>
        <taxon>Eukaryota</taxon>
        <taxon>Viridiplantae</taxon>
        <taxon>Streptophyta</taxon>
        <taxon>Embryophyta</taxon>
        <taxon>Tracheophyta</taxon>
        <taxon>Spermatophyta</taxon>
        <taxon>Magnoliopsida</taxon>
        <taxon>Liliopsida</taxon>
        <taxon>Poales</taxon>
        <taxon>Poaceae</taxon>
        <taxon>BOP clade</taxon>
        <taxon>Pooideae</taxon>
        <taxon>Poodae</taxon>
        <taxon>Poeae</taxon>
        <taxon>Poeae Chloroplast Group 2 (Poeae type)</taxon>
        <taxon>Loliodinae</taxon>
        <taxon>Loliinae</taxon>
        <taxon>Lolium</taxon>
    </lineage>
</organism>
<gene>
    <name evidence="2" type="ORF">QYE76_008726</name>
</gene>
<comment type="caution">
    <text evidence="2">The sequence shown here is derived from an EMBL/GenBank/DDBJ whole genome shotgun (WGS) entry which is preliminary data.</text>
</comment>
<evidence type="ECO:0000313" key="3">
    <source>
        <dbReference type="Proteomes" id="UP001231189"/>
    </source>
</evidence>
<dbReference type="EMBL" id="JAUUTY010000001">
    <property type="protein sequence ID" value="KAK1692029.1"/>
    <property type="molecule type" value="Genomic_DNA"/>
</dbReference>
<reference evidence="2" key="1">
    <citation type="submission" date="2023-07" db="EMBL/GenBank/DDBJ databases">
        <title>A chromosome-level genome assembly of Lolium multiflorum.</title>
        <authorList>
            <person name="Chen Y."/>
            <person name="Copetti D."/>
            <person name="Kolliker R."/>
            <person name="Studer B."/>
        </authorList>
    </citation>
    <scope>NUCLEOTIDE SEQUENCE</scope>
    <source>
        <strain evidence="2">02402/16</strain>
        <tissue evidence="2">Leaf</tissue>
    </source>
</reference>
<keyword evidence="3" id="KW-1185">Reference proteome</keyword>
<sequence>MHKLMMDQKMEIERLNKQEAEDRQAIEILENRLKTNEDLLAKRPSIDDISAKLKVLETEHESLQTSLKEFYENETKMKKELEDKHAKEMSEMAEKLKDSNRRVKILASKLKAAEA</sequence>
<dbReference type="AlphaFoldDB" id="A0AAD8X2X2"/>
<accession>A0AAD8X2X2</accession>
<feature type="coiled-coil region" evidence="1">
    <location>
        <begin position="12"/>
        <end position="98"/>
    </location>
</feature>